<organism evidence="7 8">
    <name type="scientific">Nocardia kruczakiae</name>
    <dbReference type="NCBI Taxonomy" id="261477"/>
    <lineage>
        <taxon>Bacteria</taxon>
        <taxon>Bacillati</taxon>
        <taxon>Actinomycetota</taxon>
        <taxon>Actinomycetes</taxon>
        <taxon>Mycobacteriales</taxon>
        <taxon>Nocardiaceae</taxon>
        <taxon>Nocardia</taxon>
    </lineage>
</organism>
<accession>A0ABU1XC00</accession>
<dbReference type="EMBL" id="JAVDWW010000002">
    <property type="protein sequence ID" value="MDR7167854.1"/>
    <property type="molecule type" value="Genomic_DNA"/>
</dbReference>
<evidence type="ECO:0000256" key="4">
    <source>
        <dbReference type="ARBA" id="ARBA00022989"/>
    </source>
</evidence>
<dbReference type="Pfam" id="PF07690">
    <property type="entry name" value="MFS_1"/>
    <property type="match status" value="1"/>
</dbReference>
<keyword evidence="5 6" id="KW-0472">Membrane</keyword>
<evidence type="ECO:0000256" key="1">
    <source>
        <dbReference type="ARBA" id="ARBA00004651"/>
    </source>
</evidence>
<dbReference type="RefSeq" id="WP_310399427.1">
    <property type="nucleotide sequence ID" value="NZ_JAVDWW010000002.1"/>
</dbReference>
<feature type="transmembrane region" description="Helical" evidence="6">
    <location>
        <begin position="287"/>
        <end position="305"/>
    </location>
</feature>
<reference evidence="7 8" key="1">
    <citation type="submission" date="2023-07" db="EMBL/GenBank/DDBJ databases">
        <title>Sorghum-associated microbial communities from plants grown in Nebraska, USA.</title>
        <authorList>
            <person name="Schachtman D."/>
        </authorList>
    </citation>
    <scope>NUCLEOTIDE SEQUENCE [LARGE SCALE GENOMIC DNA]</scope>
    <source>
        <strain evidence="7 8">4272</strain>
    </source>
</reference>
<gene>
    <name evidence="7" type="ORF">J2W56_001573</name>
</gene>
<dbReference type="PANTHER" id="PTHR23513:SF6">
    <property type="entry name" value="MAJOR FACILITATOR SUPERFAMILY ASSOCIATED DOMAIN-CONTAINING PROTEIN"/>
    <property type="match status" value="1"/>
</dbReference>
<feature type="transmembrane region" description="Helical" evidence="6">
    <location>
        <begin position="12"/>
        <end position="39"/>
    </location>
</feature>
<feature type="transmembrane region" description="Helical" evidence="6">
    <location>
        <begin position="254"/>
        <end position="275"/>
    </location>
</feature>
<keyword evidence="3 6" id="KW-0812">Transmembrane</keyword>
<evidence type="ECO:0000313" key="7">
    <source>
        <dbReference type="EMBL" id="MDR7167854.1"/>
    </source>
</evidence>
<feature type="transmembrane region" description="Helical" evidence="6">
    <location>
        <begin position="377"/>
        <end position="396"/>
    </location>
</feature>
<comment type="caution">
    <text evidence="7">The sequence shown here is derived from an EMBL/GenBank/DDBJ whole genome shotgun (WGS) entry which is preliminary data.</text>
</comment>
<feature type="transmembrane region" description="Helical" evidence="6">
    <location>
        <begin position="45"/>
        <end position="64"/>
    </location>
</feature>
<dbReference type="PANTHER" id="PTHR23513">
    <property type="entry name" value="INTEGRAL MEMBRANE EFFLUX PROTEIN-RELATED"/>
    <property type="match status" value="1"/>
</dbReference>
<evidence type="ECO:0000256" key="2">
    <source>
        <dbReference type="ARBA" id="ARBA00022475"/>
    </source>
</evidence>
<dbReference type="InterPro" id="IPR036259">
    <property type="entry name" value="MFS_trans_sf"/>
</dbReference>
<evidence type="ECO:0000256" key="3">
    <source>
        <dbReference type="ARBA" id="ARBA00022692"/>
    </source>
</evidence>
<dbReference type="Proteomes" id="UP001251217">
    <property type="component" value="Unassembled WGS sequence"/>
</dbReference>
<protein>
    <submittedName>
        <fullName evidence="7">MFS family permease</fullName>
    </submittedName>
</protein>
<sequence>MTNRSLGTSFTRLWTAYAVSTFGTCLALDALPLIAIRVLHAEPGAVSALAAAGLAVGVVLAVPLGPWVEYRPKRPVMVATDLLRFAAMLSIPLAFACGVLGYAQLLIVSVVMAAADIAFRAASGAYLKSIVPQKDLLVANGRFESTTWTATALGPPLGGTAIGLFGPVTTVLADACSYLLSAAALGSIRAGEPQPDRGRVARTRAADLFAGWRCLLTHPVLRPLFLNSVAVNGLIMATAPVVAVLMLGRLGFPAWQYGLAFGIPCLAGLLGSRLSSRLVRRYGQRRIILVAGSLRACWPIGLAGITAGHGGLILVIVVEAGLIASIGIFNPVMATSRLRHTESGSVARVLTAWSITGKATTAILTALWGVLAQLAGPRTALAVAGVLLLATPLLLFRGGYTDGDRAAEPPQSPAAPEPLRQG</sequence>
<keyword evidence="4 6" id="KW-1133">Transmembrane helix</keyword>
<feature type="transmembrane region" description="Helical" evidence="6">
    <location>
        <begin position="224"/>
        <end position="248"/>
    </location>
</feature>
<dbReference type="SUPFAM" id="SSF103473">
    <property type="entry name" value="MFS general substrate transporter"/>
    <property type="match status" value="1"/>
</dbReference>
<keyword evidence="8" id="KW-1185">Reference proteome</keyword>
<keyword evidence="2" id="KW-1003">Cell membrane</keyword>
<dbReference type="CDD" id="cd06173">
    <property type="entry name" value="MFS_MefA_like"/>
    <property type="match status" value="1"/>
</dbReference>
<name>A0ABU1XC00_9NOCA</name>
<evidence type="ECO:0000256" key="5">
    <source>
        <dbReference type="ARBA" id="ARBA00023136"/>
    </source>
</evidence>
<evidence type="ECO:0000313" key="8">
    <source>
        <dbReference type="Proteomes" id="UP001251217"/>
    </source>
</evidence>
<proteinExistence type="predicted"/>
<comment type="subcellular location">
    <subcellularLocation>
        <location evidence="1">Cell membrane</location>
        <topology evidence="1">Multi-pass membrane protein</topology>
    </subcellularLocation>
</comment>
<dbReference type="Gene3D" id="1.20.1250.20">
    <property type="entry name" value="MFS general substrate transporter like domains"/>
    <property type="match status" value="1"/>
</dbReference>
<evidence type="ECO:0000256" key="6">
    <source>
        <dbReference type="SAM" id="Phobius"/>
    </source>
</evidence>
<feature type="transmembrane region" description="Helical" evidence="6">
    <location>
        <begin position="350"/>
        <end position="371"/>
    </location>
</feature>
<dbReference type="InterPro" id="IPR011701">
    <property type="entry name" value="MFS"/>
</dbReference>
<feature type="transmembrane region" description="Helical" evidence="6">
    <location>
        <begin position="311"/>
        <end position="329"/>
    </location>
</feature>